<dbReference type="AlphaFoldDB" id="A0A9P4TZG0"/>
<gene>
    <name evidence="2" type="ORF">EJ08DRAFT_184804</name>
</gene>
<dbReference type="CDD" id="cd18186">
    <property type="entry name" value="BTB_POZ_ZBTB_KLHL-like"/>
    <property type="match status" value="1"/>
</dbReference>
<dbReference type="SUPFAM" id="SSF54695">
    <property type="entry name" value="POZ domain"/>
    <property type="match status" value="1"/>
</dbReference>
<sequence>MAPKGTESALHSIFDSGAYADATIRCGTREFKIHKAIVCTQSEFFVNAFKQQAFKEGETVIITMNEDDPDIIAAALEFLYTSKYSLPADDRSTMLFHLAIYEIADMVQNWELRALAENKFTTVARAYWNKGDFPLAVQKVYAVAPPGA</sequence>
<dbReference type="InterPro" id="IPR011333">
    <property type="entry name" value="SKP1/BTB/POZ_sf"/>
</dbReference>
<comment type="caution">
    <text evidence="2">The sequence shown here is derived from an EMBL/GenBank/DDBJ whole genome shotgun (WGS) entry which is preliminary data.</text>
</comment>
<evidence type="ECO:0000313" key="2">
    <source>
        <dbReference type="EMBL" id="KAF2431361.1"/>
    </source>
</evidence>
<organism evidence="2 3">
    <name type="scientific">Tothia fuscella</name>
    <dbReference type="NCBI Taxonomy" id="1048955"/>
    <lineage>
        <taxon>Eukaryota</taxon>
        <taxon>Fungi</taxon>
        <taxon>Dikarya</taxon>
        <taxon>Ascomycota</taxon>
        <taxon>Pezizomycotina</taxon>
        <taxon>Dothideomycetes</taxon>
        <taxon>Pleosporomycetidae</taxon>
        <taxon>Venturiales</taxon>
        <taxon>Cylindrosympodiaceae</taxon>
        <taxon>Tothia</taxon>
    </lineage>
</organism>
<dbReference type="PANTHER" id="PTHR47843:SF5">
    <property type="entry name" value="BTB_POZ DOMAIN PROTEIN"/>
    <property type="match status" value="1"/>
</dbReference>
<evidence type="ECO:0000313" key="3">
    <source>
        <dbReference type="Proteomes" id="UP000800235"/>
    </source>
</evidence>
<dbReference type="SMART" id="SM00225">
    <property type="entry name" value="BTB"/>
    <property type="match status" value="1"/>
</dbReference>
<dbReference type="OrthoDB" id="6359816at2759"/>
<reference evidence="2" key="1">
    <citation type="journal article" date="2020" name="Stud. Mycol.">
        <title>101 Dothideomycetes genomes: a test case for predicting lifestyles and emergence of pathogens.</title>
        <authorList>
            <person name="Haridas S."/>
            <person name="Albert R."/>
            <person name="Binder M."/>
            <person name="Bloem J."/>
            <person name="Labutti K."/>
            <person name="Salamov A."/>
            <person name="Andreopoulos B."/>
            <person name="Baker S."/>
            <person name="Barry K."/>
            <person name="Bills G."/>
            <person name="Bluhm B."/>
            <person name="Cannon C."/>
            <person name="Castanera R."/>
            <person name="Culley D."/>
            <person name="Daum C."/>
            <person name="Ezra D."/>
            <person name="Gonzalez J."/>
            <person name="Henrissat B."/>
            <person name="Kuo A."/>
            <person name="Liang C."/>
            <person name="Lipzen A."/>
            <person name="Lutzoni F."/>
            <person name="Magnuson J."/>
            <person name="Mondo S."/>
            <person name="Nolan M."/>
            <person name="Ohm R."/>
            <person name="Pangilinan J."/>
            <person name="Park H.-J."/>
            <person name="Ramirez L."/>
            <person name="Alfaro M."/>
            <person name="Sun H."/>
            <person name="Tritt A."/>
            <person name="Yoshinaga Y."/>
            <person name="Zwiers L.-H."/>
            <person name="Turgeon B."/>
            <person name="Goodwin S."/>
            <person name="Spatafora J."/>
            <person name="Crous P."/>
            <person name="Grigoriev I."/>
        </authorList>
    </citation>
    <scope>NUCLEOTIDE SEQUENCE</scope>
    <source>
        <strain evidence="2">CBS 130266</strain>
    </source>
</reference>
<dbReference type="Gene3D" id="3.30.710.10">
    <property type="entry name" value="Potassium Channel Kv1.1, Chain A"/>
    <property type="match status" value="1"/>
</dbReference>
<dbReference type="Proteomes" id="UP000800235">
    <property type="component" value="Unassembled WGS sequence"/>
</dbReference>
<dbReference type="Pfam" id="PF00651">
    <property type="entry name" value="BTB"/>
    <property type="match status" value="1"/>
</dbReference>
<proteinExistence type="predicted"/>
<evidence type="ECO:0000259" key="1">
    <source>
        <dbReference type="PROSITE" id="PS50097"/>
    </source>
</evidence>
<name>A0A9P4TZG0_9PEZI</name>
<dbReference type="EMBL" id="MU007032">
    <property type="protein sequence ID" value="KAF2431361.1"/>
    <property type="molecule type" value="Genomic_DNA"/>
</dbReference>
<accession>A0A9P4TZG0</accession>
<dbReference type="PROSITE" id="PS50097">
    <property type="entry name" value="BTB"/>
    <property type="match status" value="1"/>
</dbReference>
<dbReference type="PANTHER" id="PTHR47843">
    <property type="entry name" value="BTB DOMAIN-CONTAINING PROTEIN-RELATED"/>
    <property type="match status" value="1"/>
</dbReference>
<keyword evidence="3" id="KW-1185">Reference proteome</keyword>
<feature type="domain" description="BTB" evidence="1">
    <location>
        <begin position="20"/>
        <end position="88"/>
    </location>
</feature>
<protein>
    <recommendedName>
        <fullName evidence="1">BTB domain-containing protein</fullName>
    </recommendedName>
</protein>
<dbReference type="InterPro" id="IPR000210">
    <property type="entry name" value="BTB/POZ_dom"/>
</dbReference>